<gene>
    <name evidence="1" type="ORF">RJ640_012747</name>
</gene>
<keyword evidence="2" id="KW-1185">Reference proteome</keyword>
<proteinExistence type="predicted"/>
<dbReference type="Proteomes" id="UP001187471">
    <property type="component" value="Unassembled WGS sequence"/>
</dbReference>
<protein>
    <submittedName>
        <fullName evidence="1">Uncharacterized protein</fullName>
    </submittedName>
</protein>
<name>A0AA88S2S0_9ASTE</name>
<comment type="caution">
    <text evidence="1">The sequence shown here is derived from an EMBL/GenBank/DDBJ whole genome shotgun (WGS) entry which is preliminary data.</text>
</comment>
<evidence type="ECO:0000313" key="2">
    <source>
        <dbReference type="Proteomes" id="UP001187471"/>
    </source>
</evidence>
<organism evidence="1 2">
    <name type="scientific">Escallonia rubra</name>
    <dbReference type="NCBI Taxonomy" id="112253"/>
    <lineage>
        <taxon>Eukaryota</taxon>
        <taxon>Viridiplantae</taxon>
        <taxon>Streptophyta</taxon>
        <taxon>Embryophyta</taxon>
        <taxon>Tracheophyta</taxon>
        <taxon>Spermatophyta</taxon>
        <taxon>Magnoliopsida</taxon>
        <taxon>eudicotyledons</taxon>
        <taxon>Gunneridae</taxon>
        <taxon>Pentapetalae</taxon>
        <taxon>asterids</taxon>
        <taxon>campanulids</taxon>
        <taxon>Escalloniales</taxon>
        <taxon>Escalloniaceae</taxon>
        <taxon>Escallonia</taxon>
    </lineage>
</organism>
<evidence type="ECO:0000313" key="1">
    <source>
        <dbReference type="EMBL" id="KAK2994580.1"/>
    </source>
</evidence>
<feature type="non-terminal residue" evidence="1">
    <location>
        <position position="121"/>
    </location>
</feature>
<dbReference type="AlphaFoldDB" id="A0AA88S2S0"/>
<dbReference type="EMBL" id="JAVXUO010000187">
    <property type="protein sequence ID" value="KAK2994580.1"/>
    <property type="molecule type" value="Genomic_DNA"/>
</dbReference>
<accession>A0AA88S2S0</accession>
<sequence>MSLVKTLYSLRRFYHVEILFVMTKKPPIFFGVGNAQLINLFDKLLRAHIAHTFFSHVPFTPTSGHWTRETLHVLGDKDTENYACHNAAVPVFRPQLRWKEDLITLADDLESEGEGGKNGEK</sequence>
<reference evidence="1" key="1">
    <citation type="submission" date="2022-12" db="EMBL/GenBank/DDBJ databases">
        <title>Draft genome assemblies for two species of Escallonia (Escalloniales).</title>
        <authorList>
            <person name="Chanderbali A."/>
            <person name="Dervinis C."/>
            <person name="Anghel I."/>
            <person name="Soltis D."/>
            <person name="Soltis P."/>
            <person name="Zapata F."/>
        </authorList>
    </citation>
    <scope>NUCLEOTIDE SEQUENCE</scope>
    <source>
        <strain evidence="1">UCBG92.1500</strain>
        <tissue evidence="1">Leaf</tissue>
    </source>
</reference>